<dbReference type="PROSITE" id="PS50109">
    <property type="entry name" value="HIS_KIN"/>
    <property type="match status" value="1"/>
</dbReference>
<evidence type="ECO:0000256" key="1">
    <source>
        <dbReference type="ARBA" id="ARBA00022777"/>
    </source>
</evidence>
<dbReference type="Pfam" id="PF07568">
    <property type="entry name" value="HisKA_2"/>
    <property type="match status" value="1"/>
</dbReference>
<proteinExistence type="predicted"/>
<dbReference type="InterPro" id="IPR011495">
    <property type="entry name" value="Sig_transdc_His_kin_sub2_dim/P"/>
</dbReference>
<organism evidence="3">
    <name type="scientific">Symploca sp. SIO1C4</name>
    <dbReference type="NCBI Taxonomy" id="2607765"/>
    <lineage>
        <taxon>Bacteria</taxon>
        <taxon>Bacillati</taxon>
        <taxon>Cyanobacteriota</taxon>
        <taxon>Cyanophyceae</taxon>
        <taxon>Coleofasciculales</taxon>
        <taxon>Coleofasciculaceae</taxon>
        <taxon>Symploca</taxon>
    </lineage>
</organism>
<accession>A0A6B3NKA9</accession>
<dbReference type="Gene3D" id="3.30.565.10">
    <property type="entry name" value="Histidine kinase-like ATPase, C-terminal domain"/>
    <property type="match status" value="1"/>
</dbReference>
<dbReference type="PANTHER" id="PTHR43065">
    <property type="entry name" value="SENSOR HISTIDINE KINASE"/>
    <property type="match status" value="1"/>
</dbReference>
<feature type="domain" description="Histidine kinase" evidence="2">
    <location>
        <begin position="93"/>
        <end position="287"/>
    </location>
</feature>
<dbReference type="PANTHER" id="PTHR43065:SF23">
    <property type="entry name" value="SENSOR HISTIDINE KINASE PDTAS"/>
    <property type="match status" value="1"/>
</dbReference>
<evidence type="ECO:0000313" key="3">
    <source>
        <dbReference type="EMBL" id="NER30031.1"/>
    </source>
</evidence>
<dbReference type="SMART" id="SM00387">
    <property type="entry name" value="HATPase_c"/>
    <property type="match status" value="1"/>
</dbReference>
<evidence type="ECO:0000259" key="2">
    <source>
        <dbReference type="PROSITE" id="PS50109"/>
    </source>
</evidence>
<dbReference type="EMBL" id="JAAHFQ010000473">
    <property type="protein sequence ID" value="NER30031.1"/>
    <property type="molecule type" value="Genomic_DNA"/>
</dbReference>
<gene>
    <name evidence="3" type="ORF">F6J89_21030</name>
</gene>
<comment type="caution">
    <text evidence="3">The sequence shown here is derived from an EMBL/GenBank/DDBJ whole genome shotgun (WGS) entry which is preliminary data.</text>
</comment>
<dbReference type="InterPro" id="IPR036890">
    <property type="entry name" value="HATPase_C_sf"/>
</dbReference>
<dbReference type="InterPro" id="IPR003594">
    <property type="entry name" value="HATPase_dom"/>
</dbReference>
<reference evidence="3" key="1">
    <citation type="submission" date="2019-11" db="EMBL/GenBank/DDBJ databases">
        <title>Genomic insights into an expanded diversity of filamentous marine cyanobacteria reveals the extraordinary biosynthetic potential of Moorea and Okeania.</title>
        <authorList>
            <person name="Ferreira Leao T."/>
            <person name="Wang M."/>
            <person name="Moss N."/>
            <person name="Da Silva R."/>
            <person name="Sanders J."/>
            <person name="Nurk S."/>
            <person name="Gurevich A."/>
            <person name="Humphrey G."/>
            <person name="Reher R."/>
            <person name="Zhu Q."/>
            <person name="Belda-Ferre P."/>
            <person name="Glukhov E."/>
            <person name="Rex R."/>
            <person name="Dorrestein P.C."/>
            <person name="Knight R."/>
            <person name="Pevzner P."/>
            <person name="Gerwick W.H."/>
            <person name="Gerwick L."/>
        </authorList>
    </citation>
    <scope>NUCLEOTIDE SEQUENCE</scope>
    <source>
        <strain evidence="3">SIO1C4</strain>
    </source>
</reference>
<name>A0A6B3NKA9_9CYAN</name>
<dbReference type="InterPro" id="IPR005467">
    <property type="entry name" value="His_kinase_dom"/>
</dbReference>
<dbReference type="GO" id="GO:0016301">
    <property type="term" value="F:kinase activity"/>
    <property type="evidence" value="ECO:0007669"/>
    <property type="project" value="UniProtKB-KW"/>
</dbReference>
<keyword evidence="1" id="KW-0808">Transferase</keyword>
<keyword evidence="1" id="KW-0418">Kinase</keyword>
<dbReference type="Gene3D" id="3.30.450.20">
    <property type="entry name" value="PAS domain"/>
    <property type="match status" value="1"/>
</dbReference>
<dbReference type="Pfam" id="PF02518">
    <property type="entry name" value="HATPase_c"/>
    <property type="match status" value="1"/>
</dbReference>
<dbReference type="SUPFAM" id="SSF55874">
    <property type="entry name" value="ATPase domain of HSP90 chaperone/DNA topoisomerase II/histidine kinase"/>
    <property type="match status" value="1"/>
</dbReference>
<protein>
    <recommendedName>
        <fullName evidence="2">Histidine kinase domain-containing protein</fullName>
    </recommendedName>
</protein>
<sequence length="288" mass="32234">MSPEAFVGKQLGFLDNNSEFVVFMRQFLASSAQTERQVVEVQVNGWSRKYLIAVQKYQQGSIAVSVGIDITERYQAEMEIQESLREKEVLLQEIHHRVKNNLQVIVSMLDLQSQRLEAQGMKEVFRESQNRVKSMALVHEILYQSKNFARVNLGDYIQNLTSNLLKAYGVNASNIKLELDIDEVTLNIDTVITCGLIINELVSNAIKYAFPDSTRGLIKIALHGGVDKYLTLIVSDNGVGLPKNLDLKSVNSLGFQLVNVLTKQLGGILEVRHGAGTEFRVCFAEISS</sequence>
<dbReference type="AlphaFoldDB" id="A0A6B3NKA9"/>